<proteinExistence type="predicted"/>
<keyword evidence="3" id="KW-1185">Reference proteome</keyword>
<organism evidence="2 3">
    <name type="scientific">Allacma fusca</name>
    <dbReference type="NCBI Taxonomy" id="39272"/>
    <lineage>
        <taxon>Eukaryota</taxon>
        <taxon>Metazoa</taxon>
        <taxon>Ecdysozoa</taxon>
        <taxon>Arthropoda</taxon>
        <taxon>Hexapoda</taxon>
        <taxon>Collembola</taxon>
        <taxon>Symphypleona</taxon>
        <taxon>Sminthuridae</taxon>
        <taxon>Allacma</taxon>
    </lineage>
</organism>
<evidence type="ECO:0000313" key="3">
    <source>
        <dbReference type="Proteomes" id="UP000708208"/>
    </source>
</evidence>
<sequence length="144" mass="15916">MLRRMLIIVLVLRELTWDSLAEVGLHGQTCNPAKDQKQGDHVSCGVLRHLHCNDAGSPPRCECQKGMEWDPQATRDEDAKPTIGRSVLQVKRINKADDKDVLGSCKLKFGSMCTKAEECFSGLVCTGEEGRVKKCTKDSKTTTP</sequence>
<comment type="caution">
    <text evidence="2">The sequence shown here is derived from an EMBL/GenBank/DDBJ whole genome shotgun (WGS) entry which is preliminary data.</text>
</comment>
<keyword evidence="1" id="KW-0732">Signal</keyword>
<name>A0A8J2MAK6_9HEXA</name>
<protein>
    <submittedName>
        <fullName evidence="2">Uncharacterized protein</fullName>
    </submittedName>
</protein>
<feature type="signal peptide" evidence="1">
    <location>
        <begin position="1"/>
        <end position="21"/>
    </location>
</feature>
<reference evidence="2" key="1">
    <citation type="submission" date="2021-06" db="EMBL/GenBank/DDBJ databases">
        <authorList>
            <person name="Hodson N. C."/>
            <person name="Mongue J. A."/>
            <person name="Jaron S. K."/>
        </authorList>
    </citation>
    <scope>NUCLEOTIDE SEQUENCE</scope>
</reference>
<dbReference type="EMBL" id="CAJVCH010570482">
    <property type="protein sequence ID" value="CAG7835025.1"/>
    <property type="molecule type" value="Genomic_DNA"/>
</dbReference>
<dbReference type="AlphaFoldDB" id="A0A8J2MAK6"/>
<dbReference type="Proteomes" id="UP000708208">
    <property type="component" value="Unassembled WGS sequence"/>
</dbReference>
<feature type="chain" id="PRO_5035329043" evidence="1">
    <location>
        <begin position="22"/>
        <end position="144"/>
    </location>
</feature>
<gene>
    <name evidence="2" type="ORF">AFUS01_LOCUS44455</name>
</gene>
<evidence type="ECO:0000256" key="1">
    <source>
        <dbReference type="SAM" id="SignalP"/>
    </source>
</evidence>
<accession>A0A8J2MAK6</accession>
<evidence type="ECO:0000313" key="2">
    <source>
        <dbReference type="EMBL" id="CAG7835025.1"/>
    </source>
</evidence>